<dbReference type="AlphaFoldDB" id="F1TEY4"/>
<name>F1TEY4_9FIRM</name>
<evidence type="ECO:0000256" key="1">
    <source>
        <dbReference type="SAM" id="Phobius"/>
    </source>
</evidence>
<evidence type="ECO:0000313" key="2">
    <source>
        <dbReference type="EMBL" id="EGD46922.1"/>
    </source>
</evidence>
<reference evidence="2" key="1">
    <citation type="submission" date="2009-07" db="EMBL/GenBank/DDBJ databases">
        <authorList>
            <consortium name="US DOE Joint Genome Institute (JGI-PGF)"/>
            <person name="Lucas S."/>
            <person name="Copeland A."/>
            <person name="Lapidus A."/>
            <person name="Glavina del Rio T."/>
            <person name="Tice H."/>
            <person name="Bruce D."/>
            <person name="Goodwin L."/>
            <person name="Pitluck S."/>
            <person name="Larimer F."/>
            <person name="Land M.L."/>
            <person name="Mouttaki H."/>
            <person name="He Z."/>
            <person name="Zhou J."/>
            <person name="Hemme C.L."/>
        </authorList>
    </citation>
    <scope>NUCLEOTIDE SEQUENCE</scope>
    <source>
        <strain evidence="2">DSM 2782</strain>
    </source>
</reference>
<evidence type="ECO:0000313" key="3">
    <source>
        <dbReference type="Proteomes" id="UP000003860"/>
    </source>
</evidence>
<feature type="transmembrane region" description="Helical" evidence="1">
    <location>
        <begin position="12"/>
        <end position="33"/>
    </location>
</feature>
<evidence type="ECO:0008006" key="4">
    <source>
        <dbReference type="Google" id="ProtNLM"/>
    </source>
</evidence>
<comment type="caution">
    <text evidence="2">The sequence shown here is derived from an EMBL/GenBank/DDBJ whole genome shotgun (WGS) entry which is preliminary data.</text>
</comment>
<dbReference type="EMBL" id="ACXX02000010">
    <property type="protein sequence ID" value="EGD46922.1"/>
    <property type="molecule type" value="Genomic_DNA"/>
</dbReference>
<reference evidence="2" key="2">
    <citation type="submission" date="2011-01" db="EMBL/GenBank/DDBJ databases">
        <title>The Non-contiguous Finished genome of Clostridium papyrosolvens.</title>
        <authorList>
            <person name="Lucas S."/>
            <person name="Copeland A."/>
            <person name="Lapidus A."/>
            <person name="Cheng J.-F."/>
            <person name="Goodwin L."/>
            <person name="Pitluck S."/>
            <person name="Misra M."/>
            <person name="Chertkov O."/>
            <person name="Detter J.C."/>
            <person name="Han C."/>
            <person name="Tapia R."/>
            <person name="Land M."/>
            <person name="Hauser L."/>
            <person name="Kyrpides N."/>
            <person name="Ivanova N."/>
            <person name="Pagani I."/>
            <person name="Mouttaki H."/>
            <person name="He Z."/>
            <person name="Zhou J."/>
            <person name="Hemme C.L."/>
            <person name="Woyke T."/>
        </authorList>
    </citation>
    <scope>NUCLEOTIDE SEQUENCE [LARGE SCALE GENOMIC DNA]</scope>
    <source>
        <strain evidence="2">DSM 2782</strain>
    </source>
</reference>
<feature type="transmembrane region" description="Helical" evidence="1">
    <location>
        <begin position="201"/>
        <end position="219"/>
    </location>
</feature>
<keyword evidence="3" id="KW-1185">Reference proteome</keyword>
<dbReference type="eggNOG" id="COG1668">
    <property type="taxonomic scope" value="Bacteria"/>
</dbReference>
<feature type="transmembrane region" description="Helical" evidence="1">
    <location>
        <begin position="326"/>
        <end position="343"/>
    </location>
</feature>
<dbReference type="STRING" id="588581.Cpap_1117"/>
<feature type="transmembrane region" description="Helical" evidence="1">
    <location>
        <begin position="392"/>
        <end position="409"/>
    </location>
</feature>
<dbReference type="PANTHER" id="PTHR37305:SF1">
    <property type="entry name" value="MEMBRANE PROTEIN"/>
    <property type="match status" value="1"/>
</dbReference>
<keyword evidence="1" id="KW-0472">Membrane</keyword>
<sequence>MQILKYELKKIFYKKSSIISLAVLGICMGFMLFSCLSEISYTDAEGNHINGIKAVRLLKSEKMQWNGIISPETVRKVITKNSAINSNSQYKGMKESDIKLSNMQYSRKQGFMDIRELINLSYGEVHSYDYYLIDRLSPDVANTFYTNRVGQIKTLATSQEADYLTKNEKNYLINSAQTLFTPFNYSYADGWLNALERSATVLFALAFVICILLAPIFSVEYQTCCDAILLSTEHGKRKGIVYKLIAGLLSASLVYWITAGVVYCFMFTVFGVEGGDCPIQASFSGWKSFYHVTNIQSFWMVLILGYVGCMFIGSLTMFLSSKVKTSFATIILIFIFIMVPATIGKSLITESVWNKIIDILPHQMLLGWNIFRTYILYDIGGKVVTPYEVLPVLYGTLAVILLPFAYNSFRKHKIA</sequence>
<gene>
    <name evidence="2" type="ORF">Cpap_1117</name>
</gene>
<dbReference type="Proteomes" id="UP000003860">
    <property type="component" value="Unassembled WGS sequence"/>
</dbReference>
<protein>
    <recommendedName>
        <fullName evidence="4">ABC transporter permease</fullName>
    </recommendedName>
</protein>
<dbReference type="PANTHER" id="PTHR37305">
    <property type="entry name" value="INTEGRAL MEMBRANE PROTEIN-RELATED"/>
    <property type="match status" value="1"/>
</dbReference>
<keyword evidence="1" id="KW-1133">Transmembrane helix</keyword>
<feature type="transmembrane region" description="Helical" evidence="1">
    <location>
        <begin position="240"/>
        <end position="270"/>
    </location>
</feature>
<feature type="transmembrane region" description="Helical" evidence="1">
    <location>
        <begin position="298"/>
        <end position="319"/>
    </location>
</feature>
<dbReference type="PROSITE" id="PS51257">
    <property type="entry name" value="PROKAR_LIPOPROTEIN"/>
    <property type="match status" value="1"/>
</dbReference>
<organism evidence="2 3">
    <name type="scientific">Ruminiclostridium papyrosolvens DSM 2782</name>
    <dbReference type="NCBI Taxonomy" id="588581"/>
    <lineage>
        <taxon>Bacteria</taxon>
        <taxon>Bacillati</taxon>
        <taxon>Bacillota</taxon>
        <taxon>Clostridia</taxon>
        <taxon>Eubacteriales</taxon>
        <taxon>Oscillospiraceae</taxon>
        <taxon>Ruminiclostridium</taxon>
    </lineage>
</organism>
<accession>F1TEY4</accession>
<keyword evidence="1" id="KW-0812">Transmembrane</keyword>
<proteinExistence type="predicted"/>